<keyword evidence="2" id="KW-1185">Reference proteome</keyword>
<dbReference type="InterPro" id="IPR040256">
    <property type="entry name" value="At4g02000-like"/>
</dbReference>
<dbReference type="STRING" id="3818.A0A445CUD1"/>
<proteinExistence type="predicted"/>
<reference evidence="1 2" key="1">
    <citation type="submission" date="2019-01" db="EMBL/GenBank/DDBJ databases">
        <title>Sequencing of cultivated peanut Arachis hypogaea provides insights into genome evolution and oil improvement.</title>
        <authorList>
            <person name="Chen X."/>
        </authorList>
    </citation>
    <scope>NUCLEOTIDE SEQUENCE [LARGE SCALE GENOMIC DNA]</scope>
    <source>
        <strain evidence="2">cv. Fuhuasheng</strain>
        <tissue evidence="1">Leaves</tissue>
    </source>
</reference>
<dbReference type="EMBL" id="SDMP01000006">
    <property type="protein sequence ID" value="RYR54526.1"/>
    <property type="molecule type" value="Genomic_DNA"/>
</dbReference>
<dbReference type="PANTHER" id="PTHR31286">
    <property type="entry name" value="GLYCINE-RICH CELL WALL STRUCTURAL PROTEIN 1.8-LIKE"/>
    <property type="match status" value="1"/>
</dbReference>
<name>A0A445CUD1_ARAHY</name>
<evidence type="ECO:0000313" key="1">
    <source>
        <dbReference type="EMBL" id="RYR54526.1"/>
    </source>
</evidence>
<comment type="caution">
    <text evidence="1">The sequence shown here is derived from an EMBL/GenBank/DDBJ whole genome shotgun (WGS) entry which is preliminary data.</text>
</comment>
<dbReference type="Proteomes" id="UP000289738">
    <property type="component" value="Chromosome A06"/>
</dbReference>
<evidence type="ECO:0000313" key="2">
    <source>
        <dbReference type="Proteomes" id="UP000289738"/>
    </source>
</evidence>
<organism evidence="1 2">
    <name type="scientific">Arachis hypogaea</name>
    <name type="common">Peanut</name>
    <dbReference type="NCBI Taxonomy" id="3818"/>
    <lineage>
        <taxon>Eukaryota</taxon>
        <taxon>Viridiplantae</taxon>
        <taxon>Streptophyta</taxon>
        <taxon>Embryophyta</taxon>
        <taxon>Tracheophyta</taxon>
        <taxon>Spermatophyta</taxon>
        <taxon>Magnoliopsida</taxon>
        <taxon>eudicotyledons</taxon>
        <taxon>Gunneridae</taxon>
        <taxon>Pentapetalae</taxon>
        <taxon>rosids</taxon>
        <taxon>fabids</taxon>
        <taxon>Fabales</taxon>
        <taxon>Fabaceae</taxon>
        <taxon>Papilionoideae</taxon>
        <taxon>50 kb inversion clade</taxon>
        <taxon>dalbergioids sensu lato</taxon>
        <taxon>Dalbergieae</taxon>
        <taxon>Pterocarpus clade</taxon>
        <taxon>Arachis</taxon>
    </lineage>
</organism>
<accession>A0A445CUD1</accession>
<gene>
    <name evidence="1" type="ORF">Ahy_A06g029818</name>
</gene>
<dbReference type="AlphaFoldDB" id="A0A445CUD1"/>
<sequence>MPNGLYNLVIGERIKREIREEWWNSLIVKLLEHRIFLNVIRRRLEVMWGKQDSLEVIDLGNKFFILWRPDFDPASAAIDNIAAWIHFQGLAIEYYQRLILEKIKNIIGKTIKLDNNIADVMREKFA</sequence>
<protein>
    <submittedName>
        <fullName evidence="1">Uncharacterized protein</fullName>
    </submittedName>
</protein>
<dbReference type="PANTHER" id="PTHR31286:SF99">
    <property type="entry name" value="DUF4283 DOMAIN-CONTAINING PROTEIN"/>
    <property type="match status" value="1"/>
</dbReference>